<accession>A0A6A5S636</accession>
<name>A0A6A5S636_9PLEO</name>
<evidence type="ECO:0000313" key="1">
    <source>
        <dbReference type="EMBL" id="KAF1935393.1"/>
    </source>
</evidence>
<evidence type="ECO:0000313" key="2">
    <source>
        <dbReference type="Proteomes" id="UP000800038"/>
    </source>
</evidence>
<keyword evidence="2" id="KW-1185">Reference proteome</keyword>
<organism evidence="1 2">
    <name type="scientific">Clathrospora elynae</name>
    <dbReference type="NCBI Taxonomy" id="706981"/>
    <lineage>
        <taxon>Eukaryota</taxon>
        <taxon>Fungi</taxon>
        <taxon>Dikarya</taxon>
        <taxon>Ascomycota</taxon>
        <taxon>Pezizomycotina</taxon>
        <taxon>Dothideomycetes</taxon>
        <taxon>Pleosporomycetidae</taxon>
        <taxon>Pleosporales</taxon>
        <taxon>Diademaceae</taxon>
        <taxon>Clathrospora</taxon>
    </lineage>
</organism>
<dbReference type="EMBL" id="ML976276">
    <property type="protein sequence ID" value="KAF1935393.1"/>
    <property type="molecule type" value="Genomic_DNA"/>
</dbReference>
<dbReference type="AlphaFoldDB" id="A0A6A5S636"/>
<dbReference type="Proteomes" id="UP000800038">
    <property type="component" value="Unassembled WGS sequence"/>
</dbReference>
<proteinExistence type="predicted"/>
<protein>
    <submittedName>
        <fullName evidence="1">Uncharacterized protein</fullName>
    </submittedName>
</protein>
<reference evidence="1" key="1">
    <citation type="journal article" date="2020" name="Stud. Mycol.">
        <title>101 Dothideomycetes genomes: a test case for predicting lifestyles and emergence of pathogens.</title>
        <authorList>
            <person name="Haridas S."/>
            <person name="Albert R."/>
            <person name="Binder M."/>
            <person name="Bloem J."/>
            <person name="Labutti K."/>
            <person name="Salamov A."/>
            <person name="Andreopoulos B."/>
            <person name="Baker S."/>
            <person name="Barry K."/>
            <person name="Bills G."/>
            <person name="Bluhm B."/>
            <person name="Cannon C."/>
            <person name="Castanera R."/>
            <person name="Culley D."/>
            <person name="Daum C."/>
            <person name="Ezra D."/>
            <person name="Gonzalez J."/>
            <person name="Henrissat B."/>
            <person name="Kuo A."/>
            <person name="Liang C."/>
            <person name="Lipzen A."/>
            <person name="Lutzoni F."/>
            <person name="Magnuson J."/>
            <person name="Mondo S."/>
            <person name="Nolan M."/>
            <person name="Ohm R."/>
            <person name="Pangilinan J."/>
            <person name="Park H.-J."/>
            <person name="Ramirez L."/>
            <person name="Alfaro M."/>
            <person name="Sun H."/>
            <person name="Tritt A."/>
            <person name="Yoshinaga Y."/>
            <person name="Zwiers L.-H."/>
            <person name="Turgeon B."/>
            <person name="Goodwin S."/>
            <person name="Spatafora J."/>
            <person name="Crous P."/>
            <person name="Grigoriev I."/>
        </authorList>
    </citation>
    <scope>NUCLEOTIDE SEQUENCE</scope>
    <source>
        <strain evidence="1">CBS 161.51</strain>
    </source>
</reference>
<sequence>MTLPLEYNSLVQLWSLHPPTYKEASSQLMEHQRCHISTDFIREGIQHMTFTSSYGSSCKVCTKSHSHGVCCKCPNATKPHSVDSCWKLHPEQRPIWAKERENNTATGSAVVNFATAAGSRNNRYGAYTY</sequence>
<dbReference type="OrthoDB" id="5401974at2759"/>
<gene>
    <name evidence="1" type="ORF">EJ02DRAFT_485432</name>
</gene>